<dbReference type="PANTHER" id="PTHR40626:SF7">
    <property type="entry name" value="TRANSCRIPTION FACTOR, PUTATIVE (AFU_ORTHOLOGUE AFUA_1G04110)-RELATED"/>
    <property type="match status" value="1"/>
</dbReference>
<dbReference type="GO" id="GO:0000981">
    <property type="term" value="F:DNA-binding transcription factor activity, RNA polymerase II-specific"/>
    <property type="evidence" value="ECO:0007669"/>
    <property type="project" value="InterPro"/>
</dbReference>
<dbReference type="Proteomes" id="UP000224634">
    <property type="component" value="Unassembled WGS sequence"/>
</dbReference>
<dbReference type="OrthoDB" id="10018191at2759"/>
<keyword evidence="3" id="KW-0677">Repeat</keyword>
<evidence type="ECO:0000256" key="3">
    <source>
        <dbReference type="ARBA" id="ARBA00022737"/>
    </source>
</evidence>
<dbReference type="AlphaFoldDB" id="A0A2B7XTX1"/>
<dbReference type="GO" id="GO:0006351">
    <property type="term" value="P:DNA-templated transcription"/>
    <property type="evidence" value="ECO:0007669"/>
    <property type="project" value="InterPro"/>
</dbReference>
<dbReference type="PANTHER" id="PTHR40626">
    <property type="entry name" value="MIP31509P"/>
    <property type="match status" value="1"/>
</dbReference>
<dbReference type="CDD" id="cd12148">
    <property type="entry name" value="fungal_TF_MHR"/>
    <property type="match status" value="1"/>
</dbReference>
<evidence type="ECO:0000256" key="5">
    <source>
        <dbReference type="ARBA" id="ARBA00022833"/>
    </source>
</evidence>
<dbReference type="GO" id="GO:0000978">
    <property type="term" value="F:RNA polymerase II cis-regulatory region sequence-specific DNA binding"/>
    <property type="evidence" value="ECO:0007669"/>
    <property type="project" value="InterPro"/>
</dbReference>
<comment type="caution">
    <text evidence="9">The sequence shown here is derived from an EMBL/GenBank/DDBJ whole genome shotgun (WGS) entry which is preliminary data.</text>
</comment>
<name>A0A2B7XTX1_POLH7</name>
<keyword evidence="10" id="KW-1185">Reference proteome</keyword>
<protein>
    <recommendedName>
        <fullName evidence="8">Xylanolytic transcriptional activator regulatory domain-containing protein</fullName>
    </recommendedName>
</protein>
<dbReference type="InterPro" id="IPR007219">
    <property type="entry name" value="XnlR_reg_dom"/>
</dbReference>
<accession>A0A2B7XTX1</accession>
<sequence>MVALNGVDWLLKTADHHSIPLPLLFPTMVNQLGTSQVPISNIPREPSGVPSLPPISLGRLSSIAPATPGPIGPAAIRSDSLQQSSSLDFRADISAQSLRNIAELDAMTIVDHQPYFRWKDPYASNSDGQHHARGSLSDTVPNDLLQMWLEPQADRTSIDFSQTQFVHSATDSLFSIGRVHPFRVQTESRLQGSRWGVDEECKLHLQAVFSPVQQQHIGALSNHSSENLRTSPSNSLAASRSANSFPPAEILDMALDLYFRHFHPLMPFIHVPTFCARTTEPTVLFTMCLIGMVFLGTKGTTTFVLRDFPVSV</sequence>
<keyword evidence="6" id="KW-0539">Nucleus</keyword>
<evidence type="ECO:0000259" key="8">
    <source>
        <dbReference type="Pfam" id="PF04082"/>
    </source>
</evidence>
<proteinExistence type="predicted"/>
<feature type="domain" description="Xylanolytic transcriptional activator regulatory" evidence="8">
    <location>
        <begin position="255"/>
        <end position="299"/>
    </location>
</feature>
<evidence type="ECO:0000256" key="7">
    <source>
        <dbReference type="SAM" id="MobiDB-lite"/>
    </source>
</evidence>
<feature type="compositionally biased region" description="Low complexity" evidence="7">
    <location>
        <begin position="231"/>
        <end position="241"/>
    </location>
</feature>
<dbReference type="EMBL" id="PDNA01000125">
    <property type="protein sequence ID" value="PGH11937.1"/>
    <property type="molecule type" value="Genomic_DNA"/>
</dbReference>
<evidence type="ECO:0000313" key="10">
    <source>
        <dbReference type="Proteomes" id="UP000224634"/>
    </source>
</evidence>
<keyword evidence="2" id="KW-0479">Metal-binding</keyword>
<comment type="subcellular location">
    <subcellularLocation>
        <location evidence="1">Nucleus</location>
    </subcellularLocation>
</comment>
<dbReference type="GO" id="GO:0000785">
    <property type="term" value="C:chromatin"/>
    <property type="evidence" value="ECO:0007669"/>
    <property type="project" value="TreeGrafter"/>
</dbReference>
<evidence type="ECO:0000313" key="9">
    <source>
        <dbReference type="EMBL" id="PGH11937.1"/>
    </source>
</evidence>
<feature type="region of interest" description="Disordered" evidence="7">
    <location>
        <begin position="222"/>
        <end position="241"/>
    </location>
</feature>
<evidence type="ECO:0000256" key="2">
    <source>
        <dbReference type="ARBA" id="ARBA00022723"/>
    </source>
</evidence>
<dbReference type="GO" id="GO:0005634">
    <property type="term" value="C:nucleus"/>
    <property type="evidence" value="ECO:0007669"/>
    <property type="project" value="UniProtKB-SubCell"/>
</dbReference>
<dbReference type="InterPro" id="IPR051059">
    <property type="entry name" value="VerF-like"/>
</dbReference>
<keyword evidence="5" id="KW-0862">Zinc</keyword>
<dbReference type="Pfam" id="PF04082">
    <property type="entry name" value="Fungal_trans"/>
    <property type="match status" value="1"/>
</dbReference>
<dbReference type="GO" id="GO:0008270">
    <property type="term" value="F:zinc ion binding"/>
    <property type="evidence" value="ECO:0007669"/>
    <property type="project" value="UniProtKB-KW"/>
</dbReference>
<keyword evidence="4" id="KW-0863">Zinc-finger</keyword>
<evidence type="ECO:0000256" key="6">
    <source>
        <dbReference type="ARBA" id="ARBA00023242"/>
    </source>
</evidence>
<reference evidence="9 10" key="1">
    <citation type="submission" date="2017-10" db="EMBL/GenBank/DDBJ databases">
        <title>Comparative genomics in systemic dimorphic fungi from Ajellomycetaceae.</title>
        <authorList>
            <person name="Munoz J.F."/>
            <person name="Mcewen J.G."/>
            <person name="Clay O.K."/>
            <person name="Cuomo C.A."/>
        </authorList>
    </citation>
    <scope>NUCLEOTIDE SEQUENCE [LARGE SCALE GENOMIC DNA]</scope>
    <source>
        <strain evidence="9 10">UAMH7299</strain>
    </source>
</reference>
<gene>
    <name evidence="9" type="ORF">AJ80_06902</name>
</gene>
<evidence type="ECO:0000256" key="1">
    <source>
        <dbReference type="ARBA" id="ARBA00004123"/>
    </source>
</evidence>
<organism evidence="9 10">
    <name type="scientific">Polytolypa hystricis (strain UAMH7299)</name>
    <dbReference type="NCBI Taxonomy" id="1447883"/>
    <lineage>
        <taxon>Eukaryota</taxon>
        <taxon>Fungi</taxon>
        <taxon>Dikarya</taxon>
        <taxon>Ascomycota</taxon>
        <taxon>Pezizomycotina</taxon>
        <taxon>Eurotiomycetes</taxon>
        <taxon>Eurotiomycetidae</taxon>
        <taxon>Onygenales</taxon>
        <taxon>Onygenales incertae sedis</taxon>
        <taxon>Polytolypa</taxon>
    </lineage>
</organism>
<dbReference type="STRING" id="1447883.A0A2B7XTX1"/>
<evidence type="ECO:0000256" key="4">
    <source>
        <dbReference type="ARBA" id="ARBA00022771"/>
    </source>
</evidence>